<proteinExistence type="predicted"/>
<evidence type="ECO:0000313" key="1">
    <source>
        <dbReference type="EMBL" id="CAB4173300.1"/>
    </source>
</evidence>
<evidence type="ECO:0000313" key="3">
    <source>
        <dbReference type="EMBL" id="CAB4216137.1"/>
    </source>
</evidence>
<protein>
    <submittedName>
        <fullName evidence="2">Uncharacterized protein</fullName>
    </submittedName>
</protein>
<organism evidence="2">
    <name type="scientific">uncultured Caudovirales phage</name>
    <dbReference type="NCBI Taxonomy" id="2100421"/>
    <lineage>
        <taxon>Viruses</taxon>
        <taxon>Duplodnaviria</taxon>
        <taxon>Heunggongvirae</taxon>
        <taxon>Uroviricota</taxon>
        <taxon>Caudoviricetes</taxon>
        <taxon>Peduoviridae</taxon>
        <taxon>Maltschvirus</taxon>
        <taxon>Maltschvirus maltsch</taxon>
    </lineage>
</organism>
<dbReference type="EMBL" id="LR797437">
    <property type="protein sequence ID" value="CAB4216137.1"/>
    <property type="molecule type" value="Genomic_DNA"/>
</dbReference>
<accession>A0A6J5S4A5</accession>
<gene>
    <name evidence="2" type="ORF">UFOVP1381_26</name>
    <name evidence="3" type="ORF">UFOVP1476_52</name>
    <name evidence="1" type="ORF">UFOVP944_47</name>
</gene>
<dbReference type="EMBL" id="LR797328">
    <property type="protein sequence ID" value="CAB4203298.1"/>
    <property type="molecule type" value="Genomic_DNA"/>
</dbReference>
<sequence length="102" mass="10936">MLELINALLAKADLTTPEGCRRVADELVAALKTAEIGDPILIVPSDFLSALEMSPRARVLWPRHGVDTEGHVIFPIGPAGTYGPLRLFLDPHATRIAVAITA</sequence>
<evidence type="ECO:0000313" key="2">
    <source>
        <dbReference type="EMBL" id="CAB4203298.1"/>
    </source>
</evidence>
<name>A0A6J5S4A5_9CAUD</name>
<dbReference type="EMBL" id="LR796890">
    <property type="protein sequence ID" value="CAB4173300.1"/>
    <property type="molecule type" value="Genomic_DNA"/>
</dbReference>
<reference evidence="2" key="1">
    <citation type="submission" date="2020-05" db="EMBL/GenBank/DDBJ databases">
        <authorList>
            <person name="Chiriac C."/>
            <person name="Salcher M."/>
            <person name="Ghai R."/>
            <person name="Kavagutti S V."/>
        </authorList>
    </citation>
    <scope>NUCLEOTIDE SEQUENCE</scope>
</reference>